<proteinExistence type="predicted"/>
<accession>A0AA39YKM4</accession>
<organism evidence="2 3">
    <name type="scientific">Lasiodiplodia hormozganensis</name>
    <dbReference type="NCBI Taxonomy" id="869390"/>
    <lineage>
        <taxon>Eukaryota</taxon>
        <taxon>Fungi</taxon>
        <taxon>Dikarya</taxon>
        <taxon>Ascomycota</taxon>
        <taxon>Pezizomycotina</taxon>
        <taxon>Dothideomycetes</taxon>
        <taxon>Dothideomycetes incertae sedis</taxon>
        <taxon>Botryosphaeriales</taxon>
        <taxon>Botryosphaeriaceae</taxon>
        <taxon>Lasiodiplodia</taxon>
    </lineage>
</organism>
<name>A0AA39YKM4_9PEZI</name>
<comment type="caution">
    <text evidence="2">The sequence shown here is derived from an EMBL/GenBank/DDBJ whole genome shotgun (WGS) entry which is preliminary data.</text>
</comment>
<gene>
    <name evidence="2" type="ORF">DIS24_g6128</name>
</gene>
<dbReference type="AlphaFoldDB" id="A0AA39YKM4"/>
<feature type="compositionally biased region" description="Acidic residues" evidence="1">
    <location>
        <begin position="22"/>
        <end position="42"/>
    </location>
</feature>
<protein>
    <submittedName>
        <fullName evidence="2">Uncharacterized protein</fullName>
    </submittedName>
</protein>
<evidence type="ECO:0000256" key="1">
    <source>
        <dbReference type="SAM" id="MobiDB-lite"/>
    </source>
</evidence>
<feature type="region of interest" description="Disordered" evidence="1">
    <location>
        <begin position="20"/>
        <end position="42"/>
    </location>
</feature>
<keyword evidence="3" id="KW-1185">Reference proteome</keyword>
<sequence length="130" mass="14134">MAAIWLVERPLPLSSSLVGAAVEDDDAEAEAEEEEEDVEEVLDEVDEDVDEDLDDVFEEVEEDLVEVERVEDVLDEVGEVVGLLLDIDESNGVGTLLGHCVTGTAIVWDGVMPSRNLPSTMGWSPPLTQP</sequence>
<dbReference type="EMBL" id="JAUJDW010000028">
    <property type="protein sequence ID" value="KAK0653322.1"/>
    <property type="molecule type" value="Genomic_DNA"/>
</dbReference>
<reference evidence="2" key="1">
    <citation type="submission" date="2023-06" db="EMBL/GenBank/DDBJ databases">
        <title>Multi-omics analyses reveal the molecular pathogenesis toolkit of Lasiodiplodia hormozganensis, a cross-kingdom pathogen.</title>
        <authorList>
            <person name="Felix C."/>
            <person name="Meneses R."/>
            <person name="Goncalves M.F.M."/>
            <person name="Tilleman L."/>
            <person name="Duarte A.S."/>
            <person name="Jorrin-Novo J.V."/>
            <person name="Van De Peer Y."/>
            <person name="Deforce D."/>
            <person name="Van Nieuwerburgh F."/>
            <person name="Esteves A.C."/>
            <person name="Alves A."/>
        </authorList>
    </citation>
    <scope>NUCLEOTIDE SEQUENCE</scope>
    <source>
        <strain evidence="2">CBS 339.90</strain>
    </source>
</reference>
<evidence type="ECO:0000313" key="3">
    <source>
        <dbReference type="Proteomes" id="UP001175001"/>
    </source>
</evidence>
<evidence type="ECO:0000313" key="2">
    <source>
        <dbReference type="EMBL" id="KAK0653322.1"/>
    </source>
</evidence>
<dbReference type="Proteomes" id="UP001175001">
    <property type="component" value="Unassembled WGS sequence"/>
</dbReference>